<reference evidence="2" key="1">
    <citation type="journal article" date="2020" name="Stud. Mycol.">
        <title>101 Dothideomycetes genomes: a test case for predicting lifestyles and emergence of pathogens.</title>
        <authorList>
            <person name="Haridas S."/>
            <person name="Albert R."/>
            <person name="Binder M."/>
            <person name="Bloem J."/>
            <person name="Labutti K."/>
            <person name="Salamov A."/>
            <person name="Andreopoulos B."/>
            <person name="Baker S."/>
            <person name="Barry K."/>
            <person name="Bills G."/>
            <person name="Bluhm B."/>
            <person name="Cannon C."/>
            <person name="Castanera R."/>
            <person name="Culley D."/>
            <person name="Daum C."/>
            <person name="Ezra D."/>
            <person name="Gonzalez J."/>
            <person name="Henrissat B."/>
            <person name="Kuo A."/>
            <person name="Liang C."/>
            <person name="Lipzen A."/>
            <person name="Lutzoni F."/>
            <person name="Magnuson J."/>
            <person name="Mondo S."/>
            <person name="Nolan M."/>
            <person name="Ohm R."/>
            <person name="Pangilinan J."/>
            <person name="Park H.-J."/>
            <person name="Ramirez L."/>
            <person name="Alfaro M."/>
            <person name="Sun H."/>
            <person name="Tritt A."/>
            <person name="Yoshinaga Y."/>
            <person name="Zwiers L.-H."/>
            <person name="Turgeon B."/>
            <person name="Goodwin S."/>
            <person name="Spatafora J."/>
            <person name="Crous P."/>
            <person name="Grigoriev I."/>
        </authorList>
    </citation>
    <scope>NUCLEOTIDE SEQUENCE</scope>
    <source>
        <strain evidence="2">CBS 183.55</strain>
    </source>
</reference>
<gene>
    <name evidence="2" type="ORF">M421DRAFT_3699</name>
</gene>
<dbReference type="AlphaFoldDB" id="A0A6A5RNE0"/>
<feature type="compositionally biased region" description="Basic and acidic residues" evidence="1">
    <location>
        <begin position="72"/>
        <end position="83"/>
    </location>
</feature>
<dbReference type="RefSeq" id="XP_033450169.1">
    <property type="nucleotide sequence ID" value="XM_033589743.1"/>
</dbReference>
<evidence type="ECO:0000256" key="1">
    <source>
        <dbReference type="SAM" id="MobiDB-lite"/>
    </source>
</evidence>
<dbReference type="Proteomes" id="UP000800082">
    <property type="component" value="Unassembled WGS sequence"/>
</dbReference>
<dbReference type="GeneID" id="54347391"/>
<feature type="region of interest" description="Disordered" evidence="1">
    <location>
        <begin position="1"/>
        <end position="103"/>
    </location>
</feature>
<feature type="compositionally biased region" description="Polar residues" evidence="1">
    <location>
        <begin position="92"/>
        <end position="103"/>
    </location>
</feature>
<evidence type="ECO:0000313" key="2">
    <source>
        <dbReference type="EMBL" id="KAF1929921.1"/>
    </source>
</evidence>
<keyword evidence="3" id="KW-1185">Reference proteome</keyword>
<dbReference type="EMBL" id="ML978964">
    <property type="protein sequence ID" value="KAF1929921.1"/>
    <property type="molecule type" value="Genomic_DNA"/>
</dbReference>
<name>A0A6A5RNE0_9PLEO</name>
<sequence length="190" mass="20715">MKPQQRSTRGWKACSPNQPPARTSKVTKPEVTKPKVNKISNPHGPSKLSIEYIAEAERPVQTKTPPSSSPRSSERTMSLHDSEATLSPEPRSGQNGPETFRSSQDLGVYDAAHALFNMRGPSHQRVKRIEIETSRGEVEMQSPSEREAVAVEALGSLKYAVPTNSAWVAAAFRLLPSLPCVNRRSVGCGA</sequence>
<accession>A0A6A5RNE0</accession>
<proteinExistence type="predicted"/>
<organism evidence="2 3">
    <name type="scientific">Didymella exigua CBS 183.55</name>
    <dbReference type="NCBI Taxonomy" id="1150837"/>
    <lineage>
        <taxon>Eukaryota</taxon>
        <taxon>Fungi</taxon>
        <taxon>Dikarya</taxon>
        <taxon>Ascomycota</taxon>
        <taxon>Pezizomycotina</taxon>
        <taxon>Dothideomycetes</taxon>
        <taxon>Pleosporomycetidae</taxon>
        <taxon>Pleosporales</taxon>
        <taxon>Pleosporineae</taxon>
        <taxon>Didymellaceae</taxon>
        <taxon>Didymella</taxon>
    </lineage>
</organism>
<evidence type="ECO:0000313" key="3">
    <source>
        <dbReference type="Proteomes" id="UP000800082"/>
    </source>
</evidence>
<protein>
    <submittedName>
        <fullName evidence="2">Uncharacterized protein</fullName>
    </submittedName>
</protein>